<protein>
    <submittedName>
        <fullName evidence="2">Uncharacterized protein</fullName>
    </submittedName>
</protein>
<dbReference type="Proteomes" id="UP000588098">
    <property type="component" value="Unassembled WGS sequence"/>
</dbReference>
<feature type="region of interest" description="Disordered" evidence="1">
    <location>
        <begin position="1"/>
        <end position="44"/>
    </location>
</feature>
<name>A0A7W9Q7M1_9ACTN</name>
<reference evidence="2 3" key="1">
    <citation type="submission" date="2020-08" db="EMBL/GenBank/DDBJ databases">
        <title>Genomic Encyclopedia of Type Strains, Phase III (KMG-III): the genomes of soil and plant-associated and newly described type strains.</title>
        <authorList>
            <person name="Whitman W."/>
        </authorList>
    </citation>
    <scope>NUCLEOTIDE SEQUENCE [LARGE SCALE GENOMIC DNA]</scope>
    <source>
        <strain evidence="2 3">CECT 8305</strain>
    </source>
</reference>
<keyword evidence="3" id="KW-1185">Reference proteome</keyword>
<dbReference type="EMBL" id="JACHJL010000004">
    <property type="protein sequence ID" value="MBB5935001.1"/>
    <property type="molecule type" value="Genomic_DNA"/>
</dbReference>
<proteinExistence type="predicted"/>
<comment type="caution">
    <text evidence="2">The sequence shown here is derived from an EMBL/GenBank/DDBJ whole genome shotgun (WGS) entry which is preliminary data.</text>
</comment>
<gene>
    <name evidence="2" type="ORF">FHS42_002051</name>
</gene>
<evidence type="ECO:0000313" key="3">
    <source>
        <dbReference type="Proteomes" id="UP000588098"/>
    </source>
</evidence>
<accession>A0A7W9Q7M1</accession>
<sequence>MRSATNHDRHVRTVSREIPRSSATSAFDRPSAHISTDLDRNTSA</sequence>
<evidence type="ECO:0000256" key="1">
    <source>
        <dbReference type="SAM" id="MobiDB-lite"/>
    </source>
</evidence>
<dbReference type="AlphaFoldDB" id="A0A7W9Q7M1"/>
<organism evidence="2 3">
    <name type="scientific">Streptomyces zagrosensis</name>
    <dbReference type="NCBI Taxonomy" id="1042984"/>
    <lineage>
        <taxon>Bacteria</taxon>
        <taxon>Bacillati</taxon>
        <taxon>Actinomycetota</taxon>
        <taxon>Actinomycetes</taxon>
        <taxon>Kitasatosporales</taxon>
        <taxon>Streptomycetaceae</taxon>
        <taxon>Streptomyces</taxon>
    </lineage>
</organism>
<evidence type="ECO:0000313" key="2">
    <source>
        <dbReference type="EMBL" id="MBB5935001.1"/>
    </source>
</evidence>